<evidence type="ECO:0000313" key="4">
    <source>
        <dbReference type="Proteomes" id="UP001233673"/>
    </source>
</evidence>
<dbReference type="InterPro" id="IPR058548">
    <property type="entry name" value="MlaB-like_STAS"/>
</dbReference>
<dbReference type="InterPro" id="IPR002645">
    <property type="entry name" value="STAS_dom"/>
</dbReference>
<evidence type="ECO:0000313" key="3">
    <source>
        <dbReference type="EMBL" id="MDP5181771.1"/>
    </source>
</evidence>
<evidence type="ECO:0000259" key="2">
    <source>
        <dbReference type="PROSITE" id="PS50801"/>
    </source>
</evidence>
<accession>A0ABT9I870</accession>
<evidence type="ECO:0000256" key="1">
    <source>
        <dbReference type="SAM" id="MobiDB-lite"/>
    </source>
</evidence>
<dbReference type="Gene3D" id="3.30.750.24">
    <property type="entry name" value="STAS domain"/>
    <property type="match status" value="1"/>
</dbReference>
<organism evidence="3 4">
    <name type="scientific">Blastococcus carthaginiensis</name>
    <dbReference type="NCBI Taxonomy" id="3050034"/>
    <lineage>
        <taxon>Bacteria</taxon>
        <taxon>Bacillati</taxon>
        <taxon>Actinomycetota</taxon>
        <taxon>Actinomycetes</taxon>
        <taxon>Geodermatophilales</taxon>
        <taxon>Geodermatophilaceae</taxon>
        <taxon>Blastococcus</taxon>
    </lineage>
</organism>
<proteinExistence type="predicted"/>
<dbReference type="Pfam" id="PF13466">
    <property type="entry name" value="STAS_2"/>
    <property type="match status" value="1"/>
</dbReference>
<feature type="domain" description="STAS" evidence="2">
    <location>
        <begin position="30"/>
        <end position="113"/>
    </location>
</feature>
<gene>
    <name evidence="3" type="ORF">QOZ88_03905</name>
</gene>
<sequence>MSPHPDQPGVPLDIPPVPFRIDVDLVEATVAVAGELDREHAHLLLDGLAALVAGAHRRWSVDAAEVVFCDAAGLRVLVTAHHLARRHGSALVLERPSPCLHRLILLVGLQQMLDVRPAGPAPNPAADGRRPLPHGGPLRVGHPVRAVPTDV</sequence>
<dbReference type="RefSeq" id="WP_305998480.1">
    <property type="nucleotide sequence ID" value="NZ_JASNFN010000002.1"/>
</dbReference>
<dbReference type="SUPFAM" id="SSF52091">
    <property type="entry name" value="SpoIIaa-like"/>
    <property type="match status" value="1"/>
</dbReference>
<keyword evidence="4" id="KW-1185">Reference proteome</keyword>
<dbReference type="EMBL" id="JASNFN010000002">
    <property type="protein sequence ID" value="MDP5181771.1"/>
    <property type="molecule type" value="Genomic_DNA"/>
</dbReference>
<protein>
    <submittedName>
        <fullName evidence="3">STAS domain-containing protein</fullName>
    </submittedName>
</protein>
<name>A0ABT9I870_9ACTN</name>
<dbReference type="PANTHER" id="PTHR35849">
    <property type="entry name" value="BLR2341 PROTEIN"/>
    <property type="match status" value="1"/>
</dbReference>
<feature type="region of interest" description="Disordered" evidence="1">
    <location>
        <begin position="118"/>
        <end position="151"/>
    </location>
</feature>
<dbReference type="PROSITE" id="PS50801">
    <property type="entry name" value="STAS"/>
    <property type="match status" value="1"/>
</dbReference>
<dbReference type="PANTHER" id="PTHR35849:SF1">
    <property type="entry name" value="INTERMEMBRANE PHOSPHOLIPID TRANSPORT SYSTEM BINDING PROTEIN MLAB"/>
    <property type="match status" value="1"/>
</dbReference>
<dbReference type="InterPro" id="IPR036513">
    <property type="entry name" value="STAS_dom_sf"/>
</dbReference>
<dbReference type="Proteomes" id="UP001233673">
    <property type="component" value="Unassembled WGS sequence"/>
</dbReference>
<dbReference type="CDD" id="cd07043">
    <property type="entry name" value="STAS_anti-anti-sigma_factors"/>
    <property type="match status" value="1"/>
</dbReference>
<comment type="caution">
    <text evidence="3">The sequence shown here is derived from an EMBL/GenBank/DDBJ whole genome shotgun (WGS) entry which is preliminary data.</text>
</comment>
<dbReference type="InterPro" id="IPR052746">
    <property type="entry name" value="MlaB_ABC_Transporter"/>
</dbReference>
<reference evidence="4" key="1">
    <citation type="submission" date="2023-05" db="EMBL/GenBank/DDBJ databases">
        <title>Draft genome of Pseudofrankia sp. BMG5.37.</title>
        <authorList>
            <person name="Gtari M."/>
            <person name="Ghodhbane F."/>
            <person name="Sbissi I."/>
        </authorList>
    </citation>
    <scope>NUCLEOTIDE SEQUENCE [LARGE SCALE GENOMIC DNA]</scope>
    <source>
        <strain evidence="4">BMG 814</strain>
    </source>
</reference>